<dbReference type="InterPro" id="IPR040325">
    <property type="entry name" value="RIMBP1/2/3"/>
</dbReference>
<gene>
    <name evidence="3" type="ORF">P7K49_011044</name>
</gene>
<evidence type="ECO:0000256" key="1">
    <source>
        <dbReference type="SAM" id="Coils"/>
    </source>
</evidence>
<organism evidence="3 4">
    <name type="scientific">Saguinus oedipus</name>
    <name type="common">Cotton-top tamarin</name>
    <name type="synonym">Oedipomidas oedipus</name>
    <dbReference type="NCBI Taxonomy" id="9490"/>
    <lineage>
        <taxon>Eukaryota</taxon>
        <taxon>Metazoa</taxon>
        <taxon>Chordata</taxon>
        <taxon>Craniata</taxon>
        <taxon>Vertebrata</taxon>
        <taxon>Euteleostomi</taxon>
        <taxon>Mammalia</taxon>
        <taxon>Eutheria</taxon>
        <taxon>Euarchontoglires</taxon>
        <taxon>Primates</taxon>
        <taxon>Haplorrhini</taxon>
        <taxon>Platyrrhini</taxon>
        <taxon>Cebidae</taxon>
        <taxon>Callitrichinae</taxon>
        <taxon>Saguinus</taxon>
    </lineage>
</organism>
<keyword evidence="4" id="KW-1185">Reference proteome</keyword>
<evidence type="ECO:0000256" key="2">
    <source>
        <dbReference type="SAM" id="MobiDB-lite"/>
    </source>
</evidence>
<feature type="coiled-coil region" evidence="1">
    <location>
        <begin position="115"/>
        <end position="177"/>
    </location>
</feature>
<evidence type="ECO:0000313" key="3">
    <source>
        <dbReference type="EMBL" id="KAK2111298.1"/>
    </source>
</evidence>
<dbReference type="Proteomes" id="UP001266305">
    <property type="component" value="Unassembled WGS sequence"/>
</dbReference>
<dbReference type="EMBL" id="JASSZA010000005">
    <property type="protein sequence ID" value="KAK2111298.1"/>
    <property type="molecule type" value="Genomic_DNA"/>
</dbReference>
<dbReference type="PANTHER" id="PTHR14234">
    <property type="entry name" value="RIM BINDING PROTEIN-RELATED"/>
    <property type="match status" value="1"/>
</dbReference>
<dbReference type="PANTHER" id="PTHR14234:SF20">
    <property type="entry name" value="PERIPHERAL-TYPE BENZODIAZEPINE RECEPTOR-ASSOCIATED PROTEIN 1"/>
    <property type="match status" value="1"/>
</dbReference>
<evidence type="ECO:0000313" key="4">
    <source>
        <dbReference type="Proteomes" id="UP001266305"/>
    </source>
</evidence>
<feature type="compositionally biased region" description="Basic and acidic residues" evidence="2">
    <location>
        <begin position="290"/>
        <end position="300"/>
    </location>
</feature>
<comment type="caution">
    <text evidence="3">The sequence shown here is derived from an EMBL/GenBank/DDBJ whole genome shotgun (WGS) entry which is preliminary data.</text>
</comment>
<accession>A0ABQ9VPK2</accession>
<feature type="coiled-coil region" evidence="1">
    <location>
        <begin position="202"/>
        <end position="267"/>
    </location>
</feature>
<feature type="region of interest" description="Disordered" evidence="2">
    <location>
        <begin position="277"/>
        <end position="306"/>
    </location>
</feature>
<keyword evidence="1" id="KW-0175">Coiled coil</keyword>
<sequence>MACAALGQAQVWVIQNPLSWGAPHPRLPKQPPNSLPVAEGHPGQLLSAEQGCCWKLKRESFGLDKGPISQGTRGSQDLKALDTGVQPLYFYISWREWEGATPQEDVDNLPVVLGEAEKQQRVQQLESELSKKRKKCESLEQEARKKQRRCEELELQLREAQNQNARLVEENSRLSGRATEKEQVEWENAELRGQLLGVTQERDSALRKSQGLQSKLESLEQVLKHMREVAQRRQQLEVEHEQARLSLREKQEEVRRLQQAQAEAKREHEGAVQLLEVGPLEVDPVPPSWEEGREVPDRAGMDYGGGEMGCRRDSYMLHGLGEFRPPLA</sequence>
<proteinExistence type="predicted"/>
<name>A0ABQ9VPK2_SAGOE</name>
<reference evidence="3 4" key="1">
    <citation type="submission" date="2023-05" db="EMBL/GenBank/DDBJ databases">
        <title>B98-5 Cell Line De Novo Hybrid Assembly: An Optical Mapping Approach.</title>
        <authorList>
            <person name="Kananen K."/>
            <person name="Auerbach J.A."/>
            <person name="Kautto E."/>
            <person name="Blachly J.S."/>
        </authorList>
    </citation>
    <scope>NUCLEOTIDE SEQUENCE [LARGE SCALE GENOMIC DNA]</scope>
    <source>
        <strain evidence="3">B95-8</strain>
        <tissue evidence="3">Cell line</tissue>
    </source>
</reference>
<protein>
    <submittedName>
        <fullName evidence="3">Uncharacterized protein</fullName>
    </submittedName>
</protein>